<dbReference type="EMBL" id="DRCV01000234">
    <property type="protein sequence ID" value="HDK38416.1"/>
    <property type="molecule type" value="Genomic_DNA"/>
</dbReference>
<evidence type="ECO:0000313" key="2">
    <source>
        <dbReference type="EMBL" id="HDK38416.1"/>
    </source>
</evidence>
<name>A0A831K452_9GAMM</name>
<protein>
    <submittedName>
        <fullName evidence="2">Uncharacterized protein</fullName>
    </submittedName>
</protein>
<evidence type="ECO:0000256" key="1">
    <source>
        <dbReference type="SAM" id="Coils"/>
    </source>
</evidence>
<dbReference type="Proteomes" id="UP000885822">
    <property type="component" value="Unassembled WGS sequence"/>
</dbReference>
<organism evidence="2">
    <name type="scientific">Thiolapillus brandeum</name>
    <dbReference type="NCBI Taxonomy" id="1076588"/>
    <lineage>
        <taxon>Bacteria</taxon>
        <taxon>Pseudomonadati</taxon>
        <taxon>Pseudomonadota</taxon>
        <taxon>Gammaproteobacteria</taxon>
        <taxon>Chromatiales</taxon>
        <taxon>Sedimenticolaceae</taxon>
        <taxon>Thiolapillus</taxon>
    </lineage>
</organism>
<sequence length="335" mass="38038">MWHFMDHKFPGLRDTFHLGKQGKALRRSRAADILNAVESVVDGTDNKIRLVPGYMKKLQGTIQDSLDFADDLVSQIPLAIEVSSSTFTSDPYVNAFFTNVTDLQSIFSHSSEVQDYMEDCHDNNARCCALLCMHREEKTVMGMELSGNMLKKDVMQTAVSFSDHRVYSPAPSEPETREGLKNCLFQGLVTNALERIVQLRLANHQLQNRHQVLHARLRRHRQQTGKVGQGTRTIEKTNLELKKIEKEMLHAPLLTPQILLQQVLEVFSKPDDFVQVRKLQLRLNKMGIKISDNSAQADNKLNLTEVIIGNNLPRVVTLAMFPRKELLAKTVFSGF</sequence>
<accession>A0A831K452</accession>
<keyword evidence="1" id="KW-0175">Coiled coil</keyword>
<proteinExistence type="predicted"/>
<comment type="caution">
    <text evidence="2">The sequence shown here is derived from an EMBL/GenBank/DDBJ whole genome shotgun (WGS) entry which is preliminary data.</text>
</comment>
<reference evidence="2" key="1">
    <citation type="journal article" date="2020" name="mSystems">
        <title>Genome- and Community-Level Interaction Insights into Carbon Utilization and Element Cycling Functions of Hydrothermarchaeota in Hydrothermal Sediment.</title>
        <authorList>
            <person name="Zhou Z."/>
            <person name="Liu Y."/>
            <person name="Xu W."/>
            <person name="Pan J."/>
            <person name="Luo Z.H."/>
            <person name="Li M."/>
        </authorList>
    </citation>
    <scope>NUCLEOTIDE SEQUENCE [LARGE SCALE GENOMIC DNA]</scope>
    <source>
        <strain evidence="2">HyVt-26</strain>
    </source>
</reference>
<gene>
    <name evidence="2" type="ORF">ENG92_05315</name>
</gene>
<dbReference type="AlphaFoldDB" id="A0A831K452"/>
<feature type="coiled-coil region" evidence="1">
    <location>
        <begin position="189"/>
        <end position="223"/>
    </location>
</feature>